<evidence type="ECO:0000313" key="6">
    <source>
        <dbReference type="Proteomes" id="UP000199682"/>
    </source>
</evidence>
<dbReference type="GO" id="GO:0005829">
    <property type="term" value="C:cytosol"/>
    <property type="evidence" value="ECO:0007669"/>
    <property type="project" value="TreeGrafter"/>
</dbReference>
<reference evidence="6" key="1">
    <citation type="submission" date="2016-10" db="EMBL/GenBank/DDBJ databases">
        <authorList>
            <person name="Varghese N."/>
            <person name="Submissions S."/>
        </authorList>
    </citation>
    <scope>NUCLEOTIDE SEQUENCE [LARGE SCALE GENOMIC DNA]</scope>
    <source>
        <strain evidence="6">DSM 44796</strain>
    </source>
</reference>
<proteinExistence type="predicted"/>
<dbReference type="GO" id="GO:0016491">
    <property type="term" value="F:oxidoreductase activity"/>
    <property type="evidence" value="ECO:0007669"/>
    <property type="project" value="InterPro"/>
</dbReference>
<dbReference type="InterPro" id="IPR036188">
    <property type="entry name" value="FAD/NAD-bd_sf"/>
</dbReference>
<sequence length="518" mass="55821">MFPTDQATWEGFRGMDDVVIVGGGHNGLVAAAYLARAGKSVRVLEKLPHVGGAAVSASPWEGVDARLSRFSYLVSLLPDRIVSDLGLKLALKSRSASSYTPNGKGGLLVERSPGEATVKSFEAVCGSLDDWERWQRWYADLELMAQALAPTLLEPLVSREHLRVRVDAVVRGRLWEQVFERPIGATLQELFDDNLVRGVVATDALIGTHSSLHSLRANKCFLYHVIGNGTGEWKVPVGGMGGVTAELERVAREAGARIVTGAEVTSVESDGRTASVTYGDETAEARFVLSNVAPSVLGRLQGREVHDAPGCQLKINMLLRRLPELRSGVDARLAFAGTFHLDESYDQLETAYLESAAGQVPSVLPGEMYCHSLTDPSILGPSLRGHETLTLFGLHLPASLFEGRNTELRDELVRRYLDQLNAHLVEPIQDCLAVDAQGTPCIEARTPLDLQEELGLPGGNIFHGELDWPFAETGEQVGKWGVETDVDNVLVCGAGSRRGGGVSGIGGHNAAQAVLERI</sequence>
<gene>
    <name evidence="5" type="ORF">SAMN04488074_114152</name>
</gene>
<dbReference type="EMBL" id="FNET01000014">
    <property type="protein sequence ID" value="SDL90350.1"/>
    <property type="molecule type" value="Genomic_DNA"/>
</dbReference>
<accession>A0A1G9NVD3</accession>
<dbReference type="SUPFAM" id="SSF51905">
    <property type="entry name" value="FAD/NAD(P)-binding domain"/>
    <property type="match status" value="1"/>
</dbReference>
<evidence type="ECO:0000256" key="1">
    <source>
        <dbReference type="ARBA" id="ARBA00037217"/>
    </source>
</evidence>
<evidence type="ECO:0000256" key="3">
    <source>
        <dbReference type="ARBA" id="ARBA00040298"/>
    </source>
</evidence>
<organism evidence="5 6">
    <name type="scientific">Lentzea albidocapillata subsp. violacea</name>
    <dbReference type="NCBI Taxonomy" id="128104"/>
    <lineage>
        <taxon>Bacteria</taxon>
        <taxon>Bacillati</taxon>
        <taxon>Actinomycetota</taxon>
        <taxon>Actinomycetes</taxon>
        <taxon>Pseudonocardiales</taxon>
        <taxon>Pseudonocardiaceae</taxon>
        <taxon>Lentzea</taxon>
    </lineage>
</organism>
<dbReference type="AlphaFoldDB" id="A0A1G9NVD3"/>
<dbReference type="PANTHER" id="PTHR10668:SF103">
    <property type="entry name" value="PYRIDINE NUCLEOTIDE-DISULFIDE OXIDOREDUCTASE DOMAIN-CONTAINING PROTEIN 2"/>
    <property type="match status" value="1"/>
</dbReference>
<name>A0A1G9NVD3_9PSEU</name>
<comment type="function">
    <text evidence="1">Probable oxidoreductase that may play a role as regulator of mitochondrial function.</text>
</comment>
<dbReference type="InterPro" id="IPR002937">
    <property type="entry name" value="Amino_oxidase"/>
</dbReference>
<dbReference type="Gene3D" id="3.50.50.60">
    <property type="entry name" value="FAD/NAD(P)-binding domain"/>
    <property type="match status" value="2"/>
</dbReference>
<dbReference type="Proteomes" id="UP000199682">
    <property type="component" value="Unassembled WGS sequence"/>
</dbReference>
<evidence type="ECO:0000259" key="4">
    <source>
        <dbReference type="Pfam" id="PF01593"/>
    </source>
</evidence>
<comment type="subunit">
    <text evidence="2">Interacts with COX5B; this interaction may contribute to localize PYROXD2 to the inner face of the inner mitochondrial membrane.</text>
</comment>
<evidence type="ECO:0000313" key="5">
    <source>
        <dbReference type="EMBL" id="SDL90350.1"/>
    </source>
</evidence>
<feature type="domain" description="Amine oxidase" evidence="4">
    <location>
        <begin position="27"/>
        <end position="416"/>
    </location>
</feature>
<dbReference type="PANTHER" id="PTHR10668">
    <property type="entry name" value="PHYTOENE DEHYDROGENASE"/>
    <property type="match status" value="1"/>
</dbReference>
<dbReference type="Pfam" id="PF01593">
    <property type="entry name" value="Amino_oxidase"/>
    <property type="match status" value="1"/>
</dbReference>
<evidence type="ECO:0000256" key="2">
    <source>
        <dbReference type="ARBA" id="ARBA00038825"/>
    </source>
</evidence>
<protein>
    <recommendedName>
        <fullName evidence="3">Pyridine nucleotide-disulfide oxidoreductase domain-containing protein 2</fullName>
    </recommendedName>
</protein>